<evidence type="ECO:0000313" key="10">
    <source>
        <dbReference type="WBParaSite" id="SRAE_X000019700.1"/>
    </source>
</evidence>
<name>A0A090LRQ6_STRRB</name>
<reference evidence="8 9" key="1">
    <citation type="submission" date="2014-09" db="EMBL/GenBank/DDBJ databases">
        <authorList>
            <person name="Martin A.A."/>
        </authorList>
    </citation>
    <scope>NUCLEOTIDE SEQUENCE</scope>
    <source>
        <strain evidence="9">ED321</strain>
        <strain evidence="8">ED321 Heterogonic</strain>
    </source>
</reference>
<evidence type="ECO:0000256" key="5">
    <source>
        <dbReference type="ARBA" id="ARBA00022815"/>
    </source>
</evidence>
<keyword evidence="4" id="KW-0165">Cleavage on pair of basic residues</keyword>
<dbReference type="AlphaFoldDB" id="A0A090LRQ6"/>
<dbReference type="RefSeq" id="XP_024510063.1">
    <property type="nucleotide sequence ID" value="XM_024644512.1"/>
</dbReference>
<evidence type="ECO:0000313" key="11">
    <source>
        <dbReference type="WormBase" id="SRAE_X000019700"/>
    </source>
</evidence>
<dbReference type="Proteomes" id="UP000035682">
    <property type="component" value="Unplaced"/>
</dbReference>
<dbReference type="EMBL" id="LN609530">
    <property type="protein sequence ID" value="CEF70867.1"/>
    <property type="molecule type" value="Genomic_DNA"/>
</dbReference>
<keyword evidence="7" id="KW-0732">Signal</keyword>
<protein>
    <submittedName>
        <fullName evidence="8 10">Uncharacterized protein</fullName>
    </submittedName>
</protein>
<keyword evidence="9" id="KW-1185">Reference proteome</keyword>
<dbReference type="GO" id="GO:0043025">
    <property type="term" value="C:neuronal cell body"/>
    <property type="evidence" value="ECO:0007669"/>
    <property type="project" value="EnsemblMetazoa"/>
</dbReference>
<dbReference type="OrthoDB" id="5813613at2759"/>
<reference evidence="10" key="2">
    <citation type="submission" date="2020-12" db="UniProtKB">
        <authorList>
            <consortium name="WormBaseParasite"/>
        </authorList>
    </citation>
    <scope>IDENTIFICATION</scope>
</reference>
<evidence type="ECO:0000256" key="7">
    <source>
        <dbReference type="SAM" id="SignalP"/>
    </source>
</evidence>
<comment type="similarity">
    <text evidence="2">Belongs to the FARP (FMRFamide related peptide) family.</text>
</comment>
<sequence length="140" mass="16028">MFKYPTSLITVFLFFLSIGITFTLSSPTIGSQHVSDISPDQVSAYEMFCKDYSHLQLCKLEFTLQQALAELQYIILNDDPTDDNQNIKSKRKSAFVRFGKRDLGDEIAFDKRKSAFVRFGRSIEDSISGQKRKSSYVRFG</sequence>
<gene>
    <name evidence="8 10 11" type="ORF">SRAE_X000019700</name>
</gene>
<keyword evidence="6" id="KW-0527">Neuropeptide</keyword>
<accession>A0A090LRQ6</accession>
<comment type="subcellular location">
    <subcellularLocation>
        <location evidence="1">Secreted</location>
    </subcellularLocation>
</comment>
<feature type="chain" id="PRO_5015031223" evidence="7">
    <location>
        <begin position="26"/>
        <end position="140"/>
    </location>
</feature>
<dbReference type="WormBase" id="SRAE_X000019700">
    <property type="protein sequence ID" value="SRP10638"/>
    <property type="gene ID" value="WBGene00265753"/>
</dbReference>
<evidence type="ECO:0000256" key="2">
    <source>
        <dbReference type="ARBA" id="ARBA00006356"/>
    </source>
</evidence>
<organism evidence="8">
    <name type="scientific">Strongyloides ratti</name>
    <name type="common">Parasitic roundworm</name>
    <dbReference type="NCBI Taxonomy" id="34506"/>
    <lineage>
        <taxon>Eukaryota</taxon>
        <taxon>Metazoa</taxon>
        <taxon>Ecdysozoa</taxon>
        <taxon>Nematoda</taxon>
        <taxon>Chromadorea</taxon>
        <taxon>Rhabditida</taxon>
        <taxon>Tylenchina</taxon>
        <taxon>Panagrolaimomorpha</taxon>
        <taxon>Strongyloidoidea</taxon>
        <taxon>Strongyloididae</taxon>
        <taxon>Strongyloides</taxon>
    </lineage>
</organism>
<dbReference type="GO" id="GO:1901045">
    <property type="term" value="P:negative regulation of egg-laying behavior"/>
    <property type="evidence" value="ECO:0007669"/>
    <property type="project" value="EnsemblMetazoa"/>
</dbReference>
<evidence type="ECO:0000256" key="3">
    <source>
        <dbReference type="ARBA" id="ARBA00022525"/>
    </source>
</evidence>
<keyword evidence="5" id="KW-0027">Amidation</keyword>
<evidence type="ECO:0000313" key="9">
    <source>
        <dbReference type="Proteomes" id="UP000035682"/>
    </source>
</evidence>
<proteinExistence type="inferred from homology"/>
<evidence type="ECO:0000313" key="8">
    <source>
        <dbReference type="EMBL" id="CEF70867.1"/>
    </source>
</evidence>
<evidence type="ECO:0000256" key="1">
    <source>
        <dbReference type="ARBA" id="ARBA00004613"/>
    </source>
</evidence>
<dbReference type="CTD" id="36383247"/>
<feature type="signal peptide" evidence="7">
    <location>
        <begin position="1"/>
        <end position="25"/>
    </location>
</feature>
<dbReference type="OMA" id="FCEKFPT"/>
<dbReference type="GO" id="GO:0043005">
    <property type="term" value="C:neuron projection"/>
    <property type="evidence" value="ECO:0007669"/>
    <property type="project" value="EnsemblMetazoa"/>
</dbReference>
<dbReference type="GeneID" id="36383247"/>
<dbReference type="InterPro" id="IPR051041">
    <property type="entry name" value="FMRFamide-related_np"/>
</dbReference>
<evidence type="ECO:0000256" key="6">
    <source>
        <dbReference type="ARBA" id="ARBA00023320"/>
    </source>
</evidence>
<keyword evidence="3" id="KW-0964">Secreted</keyword>
<dbReference type="GO" id="GO:0005576">
    <property type="term" value="C:extracellular region"/>
    <property type="evidence" value="ECO:0007669"/>
    <property type="project" value="UniProtKB-SubCell"/>
</dbReference>
<dbReference type="PANTHER" id="PTHR20986">
    <property type="entry name" value="FMRFAMIDE-RELATED PEPTIDES"/>
    <property type="match status" value="1"/>
</dbReference>
<dbReference type="GO" id="GO:0007218">
    <property type="term" value="P:neuropeptide signaling pathway"/>
    <property type="evidence" value="ECO:0007669"/>
    <property type="project" value="UniProtKB-KW"/>
</dbReference>
<dbReference type="WBParaSite" id="SRAE_X000019700.1">
    <property type="protein sequence ID" value="SRAE_X000019700.1"/>
    <property type="gene ID" value="WBGene00265753"/>
</dbReference>
<evidence type="ECO:0000256" key="4">
    <source>
        <dbReference type="ARBA" id="ARBA00022685"/>
    </source>
</evidence>
<dbReference type="PANTHER" id="PTHR20986:SF13">
    <property type="entry name" value="FMRF-LIKE PEPTIDE"/>
    <property type="match status" value="1"/>
</dbReference>